<proteinExistence type="predicted"/>
<dbReference type="Proteomes" id="UP001222325">
    <property type="component" value="Unassembled WGS sequence"/>
</dbReference>
<dbReference type="EMBL" id="JARJCN010000010">
    <property type="protein sequence ID" value="KAJ7097128.1"/>
    <property type="molecule type" value="Genomic_DNA"/>
</dbReference>
<dbReference type="AlphaFoldDB" id="A0AAD6XR06"/>
<keyword evidence="2" id="KW-1185">Reference proteome</keyword>
<evidence type="ECO:0000313" key="1">
    <source>
        <dbReference type="EMBL" id="KAJ7097128.1"/>
    </source>
</evidence>
<sequence length="343" mass="38062">MTQTAFKASDNGLIDDLTRFVHGSSCSLVSWTLYKKAASRLSLSQFTTISSSLLNLAMPRAPTRFNNASQEDQYFSTDATWNSIPPYPLPTQPSGTNYGQGTSNQWTFPAMQQQMPSQGFMPPYPPATPAYQNAQSSGSWARNPYNNPAVLAPPRAATQAPPRAPTQIDNRPPDYWHNNKHLLCINKGRASDYPMSISFRPSAGPCSFAVAMLNLELGRGMVEPNIRIDQILPPAAARFADGALLLKWPGYYEKSLVLTLIDPRTRRHVTRAQLGAQVTQLFKDFINSRTEEDFFEDTPGGAMRLGVDGIQYDQVRLAELYTTDGMTFRPQFALNAHFLTVDA</sequence>
<name>A0AAD6XR06_9AGAR</name>
<organism evidence="1 2">
    <name type="scientific">Mycena belliarum</name>
    <dbReference type="NCBI Taxonomy" id="1033014"/>
    <lineage>
        <taxon>Eukaryota</taxon>
        <taxon>Fungi</taxon>
        <taxon>Dikarya</taxon>
        <taxon>Basidiomycota</taxon>
        <taxon>Agaricomycotina</taxon>
        <taxon>Agaricomycetes</taxon>
        <taxon>Agaricomycetidae</taxon>
        <taxon>Agaricales</taxon>
        <taxon>Marasmiineae</taxon>
        <taxon>Mycenaceae</taxon>
        <taxon>Mycena</taxon>
    </lineage>
</organism>
<comment type="caution">
    <text evidence="1">The sequence shown here is derived from an EMBL/GenBank/DDBJ whole genome shotgun (WGS) entry which is preliminary data.</text>
</comment>
<evidence type="ECO:0000313" key="2">
    <source>
        <dbReference type="Proteomes" id="UP001222325"/>
    </source>
</evidence>
<accession>A0AAD6XR06</accession>
<reference evidence="1" key="1">
    <citation type="submission" date="2023-03" db="EMBL/GenBank/DDBJ databases">
        <title>Massive genome expansion in bonnet fungi (Mycena s.s.) driven by repeated elements and novel gene families across ecological guilds.</title>
        <authorList>
            <consortium name="Lawrence Berkeley National Laboratory"/>
            <person name="Harder C.B."/>
            <person name="Miyauchi S."/>
            <person name="Viragh M."/>
            <person name="Kuo A."/>
            <person name="Thoen E."/>
            <person name="Andreopoulos B."/>
            <person name="Lu D."/>
            <person name="Skrede I."/>
            <person name="Drula E."/>
            <person name="Henrissat B."/>
            <person name="Morin E."/>
            <person name="Kohler A."/>
            <person name="Barry K."/>
            <person name="LaButti K."/>
            <person name="Morin E."/>
            <person name="Salamov A."/>
            <person name="Lipzen A."/>
            <person name="Mereny Z."/>
            <person name="Hegedus B."/>
            <person name="Baldrian P."/>
            <person name="Stursova M."/>
            <person name="Weitz H."/>
            <person name="Taylor A."/>
            <person name="Grigoriev I.V."/>
            <person name="Nagy L.G."/>
            <person name="Martin F."/>
            <person name="Kauserud H."/>
        </authorList>
    </citation>
    <scope>NUCLEOTIDE SEQUENCE</scope>
    <source>
        <strain evidence="1">CBHHK173m</strain>
    </source>
</reference>
<gene>
    <name evidence="1" type="ORF">B0H15DRAFT_824843</name>
</gene>
<protein>
    <submittedName>
        <fullName evidence="1">Uncharacterized protein</fullName>
    </submittedName>
</protein>